<gene>
    <name evidence="1" type="primary">birA</name>
    <name evidence="1" type="ORF">CRECT_1999</name>
</gene>
<dbReference type="InterPro" id="IPR004408">
    <property type="entry name" value="Biotin_CoA_COase_ligase"/>
</dbReference>
<dbReference type="InterPro" id="IPR045864">
    <property type="entry name" value="aa-tRNA-synth_II/BPL/LPL"/>
</dbReference>
<dbReference type="GO" id="GO:0005737">
    <property type="term" value="C:cytoplasm"/>
    <property type="evidence" value="ECO:0007669"/>
    <property type="project" value="TreeGrafter"/>
</dbReference>
<organism evidence="1 2">
    <name type="scientific">Campylobacter rectus</name>
    <name type="common">Wolinella recta</name>
    <dbReference type="NCBI Taxonomy" id="203"/>
    <lineage>
        <taxon>Bacteria</taxon>
        <taxon>Pseudomonadati</taxon>
        <taxon>Campylobacterota</taxon>
        <taxon>Epsilonproteobacteria</taxon>
        <taxon>Campylobacterales</taxon>
        <taxon>Campylobacteraceae</taxon>
        <taxon>Campylobacter</taxon>
    </lineage>
</organism>
<dbReference type="Gene3D" id="3.30.930.10">
    <property type="entry name" value="Bira Bifunctional Protein, Domain 2"/>
    <property type="match status" value="1"/>
</dbReference>
<dbReference type="EMBL" id="CP012543">
    <property type="protein sequence ID" value="QCD47604.1"/>
    <property type="molecule type" value="Genomic_DNA"/>
</dbReference>
<dbReference type="PROSITE" id="PS51733">
    <property type="entry name" value="BPL_LPL_CATALYTIC"/>
    <property type="match status" value="1"/>
</dbReference>
<reference evidence="1 2" key="1">
    <citation type="submission" date="2016-07" db="EMBL/GenBank/DDBJ databases">
        <title>Comparative genomics of the Campylobacter concisus group.</title>
        <authorList>
            <person name="Miller W.G."/>
            <person name="Yee E."/>
            <person name="Chapman M.H."/>
            <person name="Huynh S."/>
            <person name="Bono J.L."/>
            <person name="On S.L.W."/>
            <person name="StLeger J."/>
            <person name="Foster G."/>
            <person name="Parker C.T."/>
        </authorList>
    </citation>
    <scope>NUCLEOTIDE SEQUENCE [LARGE SCALE GENOMIC DNA]</scope>
    <source>
        <strain evidence="1 2">ATCC 33238</strain>
    </source>
</reference>
<dbReference type="RefSeq" id="WP_002943985.1">
    <property type="nucleotide sequence ID" value="NZ_CP012543.1"/>
</dbReference>
<dbReference type="Proteomes" id="UP000502377">
    <property type="component" value="Chromosome"/>
</dbReference>
<dbReference type="NCBIfam" id="TIGR00121">
    <property type="entry name" value="birA_ligase"/>
    <property type="match status" value="1"/>
</dbReference>
<accession>A0A6G5QPT7</accession>
<dbReference type="KEGG" id="crx:CRECT_1999"/>
<dbReference type="AlphaFoldDB" id="A0A6G5QPT7"/>
<dbReference type="PANTHER" id="PTHR12835">
    <property type="entry name" value="BIOTIN PROTEIN LIGASE"/>
    <property type="match status" value="1"/>
</dbReference>
<name>A0A6G5QPT7_CAMRE</name>
<dbReference type="GO" id="GO:0004077">
    <property type="term" value="F:biotin--[biotin carboxyl-carrier protein] ligase activity"/>
    <property type="evidence" value="ECO:0007669"/>
    <property type="project" value="UniProtKB-EC"/>
</dbReference>
<evidence type="ECO:0000313" key="2">
    <source>
        <dbReference type="Proteomes" id="UP000502377"/>
    </source>
</evidence>
<proteinExistence type="predicted"/>
<dbReference type="NCBIfam" id="NF006294">
    <property type="entry name" value="PRK08477.1"/>
    <property type="match status" value="1"/>
</dbReference>
<dbReference type="Pfam" id="PF03099">
    <property type="entry name" value="BPL_LplA_LipB"/>
    <property type="match status" value="1"/>
</dbReference>
<dbReference type="PANTHER" id="PTHR12835:SF5">
    <property type="entry name" value="BIOTIN--PROTEIN LIGASE"/>
    <property type="match status" value="1"/>
</dbReference>
<dbReference type="InterPro" id="IPR004143">
    <property type="entry name" value="BPL_LPL_catalytic"/>
</dbReference>
<keyword evidence="1" id="KW-0436">Ligase</keyword>
<dbReference type="SUPFAM" id="SSF55681">
    <property type="entry name" value="Class II aaRS and biotin synthetases"/>
    <property type="match status" value="1"/>
</dbReference>
<sequence>MRIEFVDSIPSTQEFLAAAVREGRITPPFALAAKEQTQGIGSRNNTWSGLKGNLFFSFCMSETALPGDLRGESASIYFSMIMRETLAARGSRIWLKWPNDFYVGDKKIGGTLTTRVGEIYVCGMGINLKNAPQNAGILDIEVSPSVAVGEFCKRLQAAPSWAEIFKKFEIEFEKSREFITHFEGEEISLKEAKLLPDGSLEVDGRRVFSLR</sequence>
<dbReference type="EC" id="6.3.4.15" evidence="1"/>
<protein>
    <submittedName>
        <fullName evidence="1">Biotin-[acetyl-CoA-carboxylase] ligase</fullName>
        <ecNumber evidence="1">6.3.4.15</ecNumber>
    </submittedName>
</protein>
<evidence type="ECO:0000313" key="1">
    <source>
        <dbReference type="EMBL" id="QCD47604.1"/>
    </source>
</evidence>